<keyword evidence="3" id="KW-1185">Reference proteome</keyword>
<reference evidence="2" key="1">
    <citation type="submission" date="2022-11" db="EMBL/GenBank/DDBJ databases">
        <title>Genome Sequence of Cubamyces cubensis.</title>
        <authorList>
            <person name="Buettner E."/>
        </authorList>
    </citation>
    <scope>NUCLEOTIDE SEQUENCE</scope>
    <source>
        <strain evidence="2">MPL-01</strain>
    </source>
</reference>
<gene>
    <name evidence="2" type="ORF">ONZ51_g2004</name>
</gene>
<feature type="region of interest" description="Disordered" evidence="1">
    <location>
        <begin position="171"/>
        <end position="227"/>
    </location>
</feature>
<sequence length="371" mass="38506">MFKVLDHPHGATFSALYTDAPVIPRLLLSLVVYYLFAASHILAVAAQDVVNGQVLTQGFSVLDSPQPNSVLNAGSSSEVAIQVPSLTNATFGLDSLEVYLVSSDPQTNITVSSGPQALTQEPGSTVKHIHWNVPTCLQSGSYNLTLYEASHFNDASFFAITPIPMQVQNNGDVSSSCDVPVNPLQSQPQPSNPPPSDLTRGSANGGTPPTATTTSGAPESVLTPPAGGGIITVTAGDGDITIGISDLPGTIVVEPSGGAPSETITDASGGVTTVFETIAPTATATFTQIVSQPVTITIEETYVSTLTAPGTTREFTVTQTILSTTELVSTQITSPQQAGLLPVNSASRTMLSMSLLSHWTLLTVAFVHVFL</sequence>
<feature type="compositionally biased region" description="Low complexity" evidence="1">
    <location>
        <begin position="201"/>
        <end position="220"/>
    </location>
</feature>
<dbReference type="EMBL" id="JAPEVG010000030">
    <property type="protein sequence ID" value="KAJ8494907.1"/>
    <property type="molecule type" value="Genomic_DNA"/>
</dbReference>
<evidence type="ECO:0000256" key="1">
    <source>
        <dbReference type="SAM" id="MobiDB-lite"/>
    </source>
</evidence>
<name>A0AAD7XEX6_9APHY</name>
<evidence type="ECO:0000313" key="3">
    <source>
        <dbReference type="Proteomes" id="UP001215151"/>
    </source>
</evidence>
<accession>A0AAD7XEX6</accession>
<proteinExistence type="predicted"/>
<feature type="compositionally biased region" description="Low complexity" evidence="1">
    <location>
        <begin position="179"/>
        <end position="189"/>
    </location>
</feature>
<comment type="caution">
    <text evidence="2">The sequence shown here is derived from an EMBL/GenBank/DDBJ whole genome shotgun (WGS) entry which is preliminary data.</text>
</comment>
<protein>
    <submittedName>
        <fullName evidence="2">Uncharacterized protein</fullName>
    </submittedName>
</protein>
<organism evidence="2 3">
    <name type="scientific">Trametes cubensis</name>
    <dbReference type="NCBI Taxonomy" id="1111947"/>
    <lineage>
        <taxon>Eukaryota</taxon>
        <taxon>Fungi</taxon>
        <taxon>Dikarya</taxon>
        <taxon>Basidiomycota</taxon>
        <taxon>Agaricomycotina</taxon>
        <taxon>Agaricomycetes</taxon>
        <taxon>Polyporales</taxon>
        <taxon>Polyporaceae</taxon>
        <taxon>Trametes</taxon>
    </lineage>
</organism>
<dbReference type="AlphaFoldDB" id="A0AAD7XEX6"/>
<evidence type="ECO:0000313" key="2">
    <source>
        <dbReference type="EMBL" id="KAJ8494907.1"/>
    </source>
</evidence>
<dbReference type="Proteomes" id="UP001215151">
    <property type="component" value="Unassembled WGS sequence"/>
</dbReference>